<evidence type="ECO:0000256" key="1">
    <source>
        <dbReference type="ARBA" id="ARBA00001946"/>
    </source>
</evidence>
<feature type="domain" description="Mandelate racemase/muconate lactonizing enzyme C-terminal" evidence="4">
    <location>
        <begin position="153"/>
        <end position="269"/>
    </location>
</feature>
<dbReference type="PANTHER" id="PTHR13794">
    <property type="entry name" value="ENOLASE SUPERFAMILY, MANDELATE RACEMASE"/>
    <property type="match status" value="1"/>
</dbReference>
<dbReference type="InterPro" id="IPR029065">
    <property type="entry name" value="Enolase_C-like"/>
</dbReference>
<gene>
    <name evidence="5" type="ORF">HQ865_23625</name>
</gene>
<dbReference type="CDD" id="cd03316">
    <property type="entry name" value="MR_like"/>
    <property type="match status" value="1"/>
</dbReference>
<proteinExistence type="predicted"/>
<dbReference type="GO" id="GO:0016052">
    <property type="term" value="P:carbohydrate catabolic process"/>
    <property type="evidence" value="ECO:0007669"/>
    <property type="project" value="TreeGrafter"/>
</dbReference>
<dbReference type="Pfam" id="PF02746">
    <property type="entry name" value="MR_MLE_N"/>
    <property type="match status" value="1"/>
</dbReference>
<dbReference type="KEGG" id="mmab:HQ865_23625"/>
<name>A0A7D4QCW6_9SPHI</name>
<dbReference type="AlphaFoldDB" id="A0A7D4QCW6"/>
<dbReference type="InterPro" id="IPR013342">
    <property type="entry name" value="Mandelate_racemase_C"/>
</dbReference>
<dbReference type="InterPro" id="IPR046945">
    <property type="entry name" value="RHMD-like"/>
</dbReference>
<dbReference type="RefSeq" id="WP_173417274.1">
    <property type="nucleotide sequence ID" value="NZ_CP054139.1"/>
</dbReference>
<evidence type="ECO:0000256" key="2">
    <source>
        <dbReference type="ARBA" id="ARBA00022723"/>
    </source>
</evidence>
<dbReference type="InterPro" id="IPR036849">
    <property type="entry name" value="Enolase-like_C_sf"/>
</dbReference>
<dbReference type="Gene3D" id="3.30.390.10">
    <property type="entry name" value="Enolase-like, N-terminal domain"/>
    <property type="match status" value="1"/>
</dbReference>
<evidence type="ECO:0000313" key="5">
    <source>
        <dbReference type="EMBL" id="QKJ32625.1"/>
    </source>
</evidence>
<reference evidence="5 6" key="1">
    <citation type="submission" date="2020-05" db="EMBL/GenBank/DDBJ databases">
        <title>Mucilaginibacter mali sp. nov.</title>
        <authorList>
            <person name="Kim H.S."/>
            <person name="Lee K.C."/>
            <person name="Suh M.K."/>
            <person name="Kim J.-S."/>
            <person name="Han K.-I."/>
            <person name="Eom M.K."/>
            <person name="Shin Y.K."/>
            <person name="Lee J.-S."/>
        </authorList>
    </citation>
    <scope>NUCLEOTIDE SEQUENCE [LARGE SCALE GENOMIC DNA]</scope>
    <source>
        <strain evidence="5 6">G2-14</strain>
    </source>
</reference>
<dbReference type="InterPro" id="IPR029017">
    <property type="entry name" value="Enolase-like_N"/>
</dbReference>
<evidence type="ECO:0000259" key="4">
    <source>
        <dbReference type="SMART" id="SM00922"/>
    </source>
</evidence>
<dbReference type="Proteomes" id="UP000505355">
    <property type="component" value="Chromosome"/>
</dbReference>
<dbReference type="GO" id="GO:0016854">
    <property type="term" value="F:racemase and epimerase activity"/>
    <property type="evidence" value="ECO:0007669"/>
    <property type="project" value="UniProtKB-ARBA"/>
</dbReference>
<dbReference type="SFLD" id="SFLDG00179">
    <property type="entry name" value="mandelate_racemase"/>
    <property type="match status" value="1"/>
</dbReference>
<dbReference type="SUPFAM" id="SSF54826">
    <property type="entry name" value="Enolase N-terminal domain-like"/>
    <property type="match status" value="1"/>
</dbReference>
<keyword evidence="2" id="KW-0479">Metal-binding</keyword>
<dbReference type="GO" id="GO:0016836">
    <property type="term" value="F:hydro-lyase activity"/>
    <property type="evidence" value="ECO:0007669"/>
    <property type="project" value="TreeGrafter"/>
</dbReference>
<sequence length="412" mass="45205">MKITDVKTILLTGPCTNDPYLSEARKVRSAAFIQIQTDSGLTGIGETYAGYFCPEAVPEIVEFFKLILVGNNVDNIPGLWYKMYHCGNFWCRVGLGAIVLCGIEAALWDLKGKQEGLPVWKLLQQKWKNGFSSTAHHEKLPCYATGGPSNYPLDKLAGKIDFYKSQGFNGVKIGAGAYYKDKGFDIPSEPAAAADFEAGKIAYIRQQFGSDLWLMMDAHMGNSVATWTYDTALAVAKALEPYDLYFLEEPLHYTRPDLYSQLCKNTSTPIAGGECLTAVCEWQTFIDQDSFHIGQPDASFTAGLDQFMHVAASLDKTGRKIAPHAWGAGASQMQNIHCGFACPNTTILEVAPAYGPLHNELIGDSLQIKNGYVLPPEKPGLGIELTEATLKRFPFERGTGEFNSVPGKILTR</sequence>
<dbReference type="Gene3D" id="3.20.20.120">
    <property type="entry name" value="Enolase-like C-terminal domain"/>
    <property type="match status" value="1"/>
</dbReference>
<dbReference type="SUPFAM" id="SSF51604">
    <property type="entry name" value="Enolase C-terminal domain-like"/>
    <property type="match status" value="1"/>
</dbReference>
<evidence type="ECO:0000313" key="6">
    <source>
        <dbReference type="Proteomes" id="UP000505355"/>
    </source>
</evidence>
<keyword evidence="6" id="KW-1185">Reference proteome</keyword>
<protein>
    <submittedName>
        <fullName evidence="5">Mandelate racemase/muconate lactonizing enzyme family protein</fullName>
    </submittedName>
</protein>
<dbReference type="SMART" id="SM00922">
    <property type="entry name" value="MR_MLE"/>
    <property type="match status" value="1"/>
</dbReference>
<dbReference type="InterPro" id="IPR013341">
    <property type="entry name" value="Mandelate_racemase_N_dom"/>
</dbReference>
<dbReference type="GO" id="GO:0000287">
    <property type="term" value="F:magnesium ion binding"/>
    <property type="evidence" value="ECO:0007669"/>
    <property type="project" value="TreeGrafter"/>
</dbReference>
<comment type="cofactor">
    <cofactor evidence="1">
        <name>Mg(2+)</name>
        <dbReference type="ChEBI" id="CHEBI:18420"/>
    </cofactor>
</comment>
<evidence type="ECO:0000256" key="3">
    <source>
        <dbReference type="ARBA" id="ARBA00022842"/>
    </source>
</evidence>
<dbReference type="Pfam" id="PF13378">
    <property type="entry name" value="MR_MLE_C"/>
    <property type="match status" value="1"/>
</dbReference>
<organism evidence="5 6">
    <name type="scientific">Mucilaginibacter mali</name>
    <dbReference type="NCBI Taxonomy" id="2740462"/>
    <lineage>
        <taxon>Bacteria</taxon>
        <taxon>Pseudomonadati</taxon>
        <taxon>Bacteroidota</taxon>
        <taxon>Sphingobacteriia</taxon>
        <taxon>Sphingobacteriales</taxon>
        <taxon>Sphingobacteriaceae</taxon>
        <taxon>Mucilaginibacter</taxon>
    </lineage>
</organism>
<accession>A0A7D4QCW6</accession>
<dbReference type="PANTHER" id="PTHR13794:SF58">
    <property type="entry name" value="MITOCHONDRIAL ENOLASE SUPERFAMILY MEMBER 1"/>
    <property type="match status" value="1"/>
</dbReference>
<keyword evidence="3" id="KW-0460">Magnesium</keyword>
<dbReference type="SFLD" id="SFLDS00001">
    <property type="entry name" value="Enolase"/>
    <property type="match status" value="1"/>
</dbReference>
<dbReference type="EMBL" id="CP054139">
    <property type="protein sequence ID" value="QKJ32625.1"/>
    <property type="molecule type" value="Genomic_DNA"/>
</dbReference>